<dbReference type="Pfam" id="PF00646">
    <property type="entry name" value="F-box"/>
    <property type="match status" value="1"/>
</dbReference>
<evidence type="ECO:0000313" key="3">
    <source>
        <dbReference type="Proteomes" id="UP001341840"/>
    </source>
</evidence>
<organism evidence="2 3">
    <name type="scientific">Stylosanthes scabra</name>
    <dbReference type="NCBI Taxonomy" id="79078"/>
    <lineage>
        <taxon>Eukaryota</taxon>
        <taxon>Viridiplantae</taxon>
        <taxon>Streptophyta</taxon>
        <taxon>Embryophyta</taxon>
        <taxon>Tracheophyta</taxon>
        <taxon>Spermatophyta</taxon>
        <taxon>Magnoliopsida</taxon>
        <taxon>eudicotyledons</taxon>
        <taxon>Gunneridae</taxon>
        <taxon>Pentapetalae</taxon>
        <taxon>rosids</taxon>
        <taxon>fabids</taxon>
        <taxon>Fabales</taxon>
        <taxon>Fabaceae</taxon>
        <taxon>Papilionoideae</taxon>
        <taxon>50 kb inversion clade</taxon>
        <taxon>dalbergioids sensu lato</taxon>
        <taxon>Dalbergieae</taxon>
        <taxon>Pterocarpus clade</taxon>
        <taxon>Stylosanthes</taxon>
    </lineage>
</organism>
<dbReference type="SUPFAM" id="SSF81383">
    <property type="entry name" value="F-box domain"/>
    <property type="match status" value="1"/>
</dbReference>
<name>A0ABU6Y006_9FABA</name>
<proteinExistence type="predicted"/>
<dbReference type="PANTHER" id="PTHR31672">
    <property type="entry name" value="BNACNNG10540D PROTEIN"/>
    <property type="match status" value="1"/>
</dbReference>
<dbReference type="Pfam" id="PF07734">
    <property type="entry name" value="FBA_1"/>
    <property type="match status" value="1"/>
</dbReference>
<evidence type="ECO:0000259" key="1">
    <source>
        <dbReference type="PROSITE" id="PS50181"/>
    </source>
</evidence>
<dbReference type="InterPro" id="IPR006527">
    <property type="entry name" value="F-box-assoc_dom_typ1"/>
</dbReference>
<sequence>MSLHEHEHDQCDDIFPGDLIREILLRLPVKHLLRLSCVCRSWKSLIFSHEFAMDHLQQHSPHHPQLLSCTMGFALSNKITHCSLPSLLCDDELQPTEFVPLAIAKDMTGELFVIGSCNGLLCMSQNYEKFNTLTLFNPCNHSIYRTIPMENRFEYHRYHEYWDPFEYCYGFGYDTLHDKYKFVMCSNKPPTTDDKMKMTRCRARVCTFGTDPCWKSIDLPLFPYTVCLVKCNGTLVSETLNWTAYDPTKDDDEDHLFKHRYWFILMFELKTESFGRLCLPRNNYTNYYVGPHLQVLKNCLCVSFQPPYDETCCTLWILKEYGVEESWTVLFTIPYSNGIPQHIECLYVSEDDLVLAYEHHNQLHGKLFVYDSRKGKLFYPVLDNPFPWEGTQTYFEVYHQSLVSPSSFLFFPMSHVCVL</sequence>
<dbReference type="Proteomes" id="UP001341840">
    <property type="component" value="Unassembled WGS sequence"/>
</dbReference>
<dbReference type="InterPro" id="IPR050796">
    <property type="entry name" value="SCF_F-box_component"/>
</dbReference>
<dbReference type="InterPro" id="IPR017451">
    <property type="entry name" value="F-box-assoc_interact_dom"/>
</dbReference>
<reference evidence="2 3" key="1">
    <citation type="journal article" date="2023" name="Plants (Basel)">
        <title>Bridging the Gap: Combining Genomics and Transcriptomics Approaches to Understand Stylosanthes scabra, an Orphan Legume from the Brazilian Caatinga.</title>
        <authorList>
            <person name="Ferreira-Neto J.R.C."/>
            <person name="da Silva M.D."/>
            <person name="Binneck E."/>
            <person name="de Melo N.F."/>
            <person name="da Silva R.H."/>
            <person name="de Melo A.L.T.M."/>
            <person name="Pandolfi V."/>
            <person name="Bustamante F.O."/>
            <person name="Brasileiro-Vidal A.C."/>
            <person name="Benko-Iseppon A.M."/>
        </authorList>
    </citation>
    <scope>NUCLEOTIDE SEQUENCE [LARGE SCALE GENOMIC DNA]</scope>
    <source>
        <tissue evidence="2">Leaves</tissue>
    </source>
</reference>
<dbReference type="InterPro" id="IPR001810">
    <property type="entry name" value="F-box_dom"/>
</dbReference>
<dbReference type="NCBIfam" id="TIGR01640">
    <property type="entry name" value="F_box_assoc_1"/>
    <property type="match status" value="1"/>
</dbReference>
<dbReference type="EMBL" id="JASCZI010241661">
    <property type="protein sequence ID" value="MED6203837.1"/>
    <property type="molecule type" value="Genomic_DNA"/>
</dbReference>
<dbReference type="InterPro" id="IPR036047">
    <property type="entry name" value="F-box-like_dom_sf"/>
</dbReference>
<comment type="caution">
    <text evidence="2">The sequence shown here is derived from an EMBL/GenBank/DDBJ whole genome shotgun (WGS) entry which is preliminary data.</text>
</comment>
<accession>A0ABU6Y006</accession>
<dbReference type="PROSITE" id="PS50181">
    <property type="entry name" value="FBOX"/>
    <property type="match status" value="1"/>
</dbReference>
<evidence type="ECO:0000313" key="2">
    <source>
        <dbReference type="EMBL" id="MED6203837.1"/>
    </source>
</evidence>
<dbReference type="CDD" id="cd22157">
    <property type="entry name" value="F-box_AtFBW1-like"/>
    <property type="match status" value="1"/>
</dbReference>
<dbReference type="SMART" id="SM00256">
    <property type="entry name" value="FBOX"/>
    <property type="match status" value="1"/>
</dbReference>
<keyword evidence="3" id="KW-1185">Reference proteome</keyword>
<gene>
    <name evidence="2" type="ORF">PIB30_003126</name>
</gene>
<dbReference type="Gene3D" id="1.20.1280.50">
    <property type="match status" value="1"/>
</dbReference>
<protein>
    <recommendedName>
        <fullName evidence="1">F-box domain-containing protein</fullName>
    </recommendedName>
</protein>
<feature type="domain" description="F-box" evidence="1">
    <location>
        <begin position="15"/>
        <end position="55"/>
    </location>
</feature>
<dbReference type="PANTHER" id="PTHR31672:SF13">
    <property type="entry name" value="F-BOX PROTEIN CPR30-LIKE"/>
    <property type="match status" value="1"/>
</dbReference>